<dbReference type="PANTHER" id="PTHR11851">
    <property type="entry name" value="METALLOPROTEASE"/>
    <property type="match status" value="1"/>
</dbReference>
<proteinExistence type="predicted"/>
<gene>
    <name evidence="3" type="ORF">GCM10008938_39980</name>
</gene>
<evidence type="ECO:0000313" key="4">
    <source>
        <dbReference type="Proteomes" id="UP000632222"/>
    </source>
</evidence>
<evidence type="ECO:0000259" key="2">
    <source>
        <dbReference type="Pfam" id="PF05193"/>
    </source>
</evidence>
<dbReference type="PANTHER" id="PTHR11851:SF219">
    <property type="entry name" value="HYPOTHETICAL ZINC PROTEASE"/>
    <property type="match status" value="1"/>
</dbReference>
<dbReference type="InterPro" id="IPR011765">
    <property type="entry name" value="Pept_M16_N"/>
</dbReference>
<name>A0ABQ2D8N5_9DEIO</name>
<evidence type="ECO:0000313" key="3">
    <source>
        <dbReference type="EMBL" id="GGJ50041.1"/>
    </source>
</evidence>
<sequence>MTAIHTHIFDNGFRLALEERSTLGVSLELHLPFGSALDPAGKEGLGALIAEWIFRGAGKHSAQDLLNRLDDLSTGRGSGGVSSEHMPFKTSCLPEHLPEVLQLLGEVLQEPHLQAAELRSLKALALADLETVEDSPADQAQLLFRESLLGPGYGHYPSGTPESLKAIRHRDAVQHVRKLSLQGAVLTVVGPLDWQQLLDTVQQVFGGWNTPAPTFPETRFNAPFVQHHSSPSQQTHLLLAHPAFQPGDAQWYAFMLAVNVLSGGSSSRLFDEVREKRGLVYGVHAGIQVVRNLAYLQTYASSTPGKAQETLDVTLQVLSSLKSGITDAELQHARTGVLSDLIMSGENSRSRAAQMARDLWRLGHVRSLPEIQHSVQAVTLQNVQDTLDTWTPELLGMFTLGQEPLRVS</sequence>
<accession>A0ABQ2D8N5</accession>
<keyword evidence="4" id="KW-1185">Reference proteome</keyword>
<organism evidence="3 4">
    <name type="scientific">Deinococcus roseus</name>
    <dbReference type="NCBI Taxonomy" id="392414"/>
    <lineage>
        <taxon>Bacteria</taxon>
        <taxon>Thermotogati</taxon>
        <taxon>Deinococcota</taxon>
        <taxon>Deinococci</taxon>
        <taxon>Deinococcales</taxon>
        <taxon>Deinococcaceae</taxon>
        <taxon>Deinococcus</taxon>
    </lineage>
</organism>
<dbReference type="EMBL" id="BMOD01000021">
    <property type="protein sequence ID" value="GGJ50041.1"/>
    <property type="molecule type" value="Genomic_DNA"/>
</dbReference>
<dbReference type="Proteomes" id="UP000632222">
    <property type="component" value="Unassembled WGS sequence"/>
</dbReference>
<feature type="domain" description="Peptidase M16 C-terminal" evidence="2">
    <location>
        <begin position="184"/>
        <end position="335"/>
    </location>
</feature>
<reference evidence="4" key="1">
    <citation type="journal article" date="2019" name="Int. J. Syst. Evol. Microbiol.">
        <title>The Global Catalogue of Microorganisms (GCM) 10K type strain sequencing project: providing services to taxonomists for standard genome sequencing and annotation.</title>
        <authorList>
            <consortium name="The Broad Institute Genomics Platform"/>
            <consortium name="The Broad Institute Genome Sequencing Center for Infectious Disease"/>
            <person name="Wu L."/>
            <person name="Ma J."/>
        </authorList>
    </citation>
    <scope>NUCLEOTIDE SEQUENCE [LARGE SCALE GENOMIC DNA]</scope>
    <source>
        <strain evidence="4">JCM 14370</strain>
    </source>
</reference>
<dbReference type="InterPro" id="IPR050361">
    <property type="entry name" value="MPP/UQCRC_Complex"/>
</dbReference>
<dbReference type="Pfam" id="PF00675">
    <property type="entry name" value="Peptidase_M16"/>
    <property type="match status" value="1"/>
</dbReference>
<feature type="domain" description="Peptidase M16 N-terminal" evidence="1">
    <location>
        <begin position="18"/>
        <end position="141"/>
    </location>
</feature>
<dbReference type="Pfam" id="PF05193">
    <property type="entry name" value="Peptidase_M16_C"/>
    <property type="match status" value="1"/>
</dbReference>
<dbReference type="Gene3D" id="3.30.830.10">
    <property type="entry name" value="Metalloenzyme, LuxS/M16 peptidase-like"/>
    <property type="match status" value="2"/>
</dbReference>
<dbReference type="InterPro" id="IPR007863">
    <property type="entry name" value="Peptidase_M16_C"/>
</dbReference>
<comment type="caution">
    <text evidence="3">The sequence shown here is derived from an EMBL/GenBank/DDBJ whole genome shotgun (WGS) entry which is preliminary data.</text>
</comment>
<dbReference type="SUPFAM" id="SSF63411">
    <property type="entry name" value="LuxS/MPP-like metallohydrolase"/>
    <property type="match status" value="2"/>
</dbReference>
<dbReference type="RefSeq" id="WP_189005814.1">
    <property type="nucleotide sequence ID" value="NZ_BMOD01000021.1"/>
</dbReference>
<evidence type="ECO:0000259" key="1">
    <source>
        <dbReference type="Pfam" id="PF00675"/>
    </source>
</evidence>
<dbReference type="InterPro" id="IPR011249">
    <property type="entry name" value="Metalloenz_LuxS/M16"/>
</dbReference>
<protein>
    <submittedName>
        <fullName evidence="3">Peptidase M16</fullName>
    </submittedName>
</protein>